<evidence type="ECO:0000259" key="10">
    <source>
        <dbReference type="PROSITE" id="PS50110"/>
    </source>
</evidence>
<comment type="caution">
    <text evidence="11">The sequence shown here is derived from an EMBL/GenBank/DDBJ whole genome shotgun (WGS) entry which is preliminary data.</text>
</comment>
<dbReference type="GO" id="GO:0003700">
    <property type="term" value="F:DNA-binding transcription factor activity"/>
    <property type="evidence" value="ECO:0007669"/>
    <property type="project" value="InterPro"/>
</dbReference>
<gene>
    <name evidence="11" type="ORF">E6C55_29740</name>
</gene>
<protein>
    <submittedName>
        <fullName evidence="11">Response regulator</fullName>
    </submittedName>
</protein>
<dbReference type="Pfam" id="PF00072">
    <property type="entry name" value="Response_reg"/>
    <property type="match status" value="1"/>
</dbReference>
<keyword evidence="3 8" id="KW-0597">Phosphoprotein</keyword>
<dbReference type="SMART" id="SM00342">
    <property type="entry name" value="HTH_ARAC"/>
    <property type="match status" value="1"/>
</dbReference>
<proteinExistence type="predicted"/>
<keyword evidence="7" id="KW-0804">Transcription</keyword>
<evidence type="ECO:0000256" key="8">
    <source>
        <dbReference type="PROSITE-ProRule" id="PRU00169"/>
    </source>
</evidence>
<name>A0A4S4BG76_9BACL</name>
<keyword evidence="5" id="KW-0805">Transcription regulation</keyword>
<evidence type="ECO:0000313" key="12">
    <source>
        <dbReference type="Proteomes" id="UP000310636"/>
    </source>
</evidence>
<dbReference type="CDD" id="cd17536">
    <property type="entry name" value="REC_YesN-like"/>
    <property type="match status" value="1"/>
</dbReference>
<keyword evidence="4" id="KW-0902">Two-component regulatory system</keyword>
<dbReference type="PROSITE" id="PS00041">
    <property type="entry name" value="HTH_ARAC_FAMILY_1"/>
    <property type="match status" value="1"/>
</dbReference>
<keyword evidence="12" id="KW-1185">Reference proteome</keyword>
<feature type="domain" description="HTH araC/xylS-type" evidence="9">
    <location>
        <begin position="299"/>
        <end position="398"/>
    </location>
</feature>
<organism evidence="11 12">
    <name type="scientific">Cohnella fermenti</name>
    <dbReference type="NCBI Taxonomy" id="2565925"/>
    <lineage>
        <taxon>Bacteria</taxon>
        <taxon>Bacillati</taxon>
        <taxon>Bacillota</taxon>
        <taxon>Bacilli</taxon>
        <taxon>Bacillales</taxon>
        <taxon>Paenibacillaceae</taxon>
        <taxon>Cohnella</taxon>
    </lineage>
</organism>
<dbReference type="InterPro" id="IPR001789">
    <property type="entry name" value="Sig_transdc_resp-reg_receiver"/>
</dbReference>
<keyword evidence="2" id="KW-0963">Cytoplasm</keyword>
<accession>A0A4S4BG76</accession>
<dbReference type="AlphaFoldDB" id="A0A4S4BG76"/>
<keyword evidence="6" id="KW-0238">DNA-binding</keyword>
<evidence type="ECO:0000256" key="1">
    <source>
        <dbReference type="ARBA" id="ARBA00004496"/>
    </source>
</evidence>
<dbReference type="PROSITE" id="PS50110">
    <property type="entry name" value="RESPONSE_REGULATORY"/>
    <property type="match status" value="1"/>
</dbReference>
<comment type="subcellular location">
    <subcellularLocation>
        <location evidence="1">Cytoplasm</location>
    </subcellularLocation>
</comment>
<dbReference type="SUPFAM" id="SSF46689">
    <property type="entry name" value="Homeodomain-like"/>
    <property type="match status" value="1"/>
</dbReference>
<evidence type="ECO:0000256" key="2">
    <source>
        <dbReference type="ARBA" id="ARBA00022490"/>
    </source>
</evidence>
<reference evidence="11 12" key="1">
    <citation type="submission" date="2019-04" db="EMBL/GenBank/DDBJ databases">
        <title>Cohnella sp. nov. isolated from preserved vegetables.</title>
        <authorList>
            <person name="Lin S.-Y."/>
            <person name="Hung M.-H."/>
            <person name="Young C.-C."/>
        </authorList>
    </citation>
    <scope>NUCLEOTIDE SEQUENCE [LARGE SCALE GENOMIC DNA]</scope>
    <source>
        <strain evidence="11 12">CC-MHH1044</strain>
    </source>
</reference>
<dbReference type="Proteomes" id="UP000310636">
    <property type="component" value="Unassembled WGS sequence"/>
</dbReference>
<dbReference type="SMART" id="SM00448">
    <property type="entry name" value="REC"/>
    <property type="match status" value="1"/>
</dbReference>
<sequence>MWKLLIADDEPRIRRGLRKVLPWEELGIQVVGEAEDGIEALELAKATRPDLVFVDINMPFMDGLSFIKELQLEYKCLIIVITGYDEFKFAQQAVKLNVFDYILKPVDKAQLQEVIDNTLAELTSQRIKEEFRTFTNKQLTNNSLLIRDHFLRKWINGLVDTAEAEANLTYMQLAINASTRMAVFKVVQSTNVGTVKKEWTKDLLDFASKNIVEDIVRNKSPHLVFHDDKGHLVLFSSMEKESDWSDLCTAIQNKFEEILARMVIYADKVMGDSYLRADQIYNELVKGISMKGSLSPVVLLAKKIVEQAYAMPNLSLQEVADQVRVSPTYLSKLLKKEIGSSFIDYLTEVRIKQAVLFMNDPSYKVYEIAEKVGYNSQHYFSNAFKKITGVSPMSYRKGSRS</sequence>
<dbReference type="Pfam" id="PF12833">
    <property type="entry name" value="HTH_18"/>
    <property type="match status" value="1"/>
</dbReference>
<dbReference type="Gene3D" id="1.10.10.60">
    <property type="entry name" value="Homeodomain-like"/>
    <property type="match status" value="2"/>
</dbReference>
<dbReference type="GO" id="GO:0005737">
    <property type="term" value="C:cytoplasm"/>
    <property type="evidence" value="ECO:0007669"/>
    <property type="project" value="UniProtKB-SubCell"/>
</dbReference>
<dbReference type="PANTHER" id="PTHR42713">
    <property type="entry name" value="HISTIDINE KINASE-RELATED"/>
    <property type="match status" value="1"/>
</dbReference>
<evidence type="ECO:0000259" key="9">
    <source>
        <dbReference type="PROSITE" id="PS01124"/>
    </source>
</evidence>
<evidence type="ECO:0000313" key="11">
    <source>
        <dbReference type="EMBL" id="THF73304.1"/>
    </source>
</evidence>
<dbReference type="SUPFAM" id="SSF52172">
    <property type="entry name" value="CheY-like"/>
    <property type="match status" value="1"/>
</dbReference>
<evidence type="ECO:0000256" key="6">
    <source>
        <dbReference type="ARBA" id="ARBA00023125"/>
    </source>
</evidence>
<evidence type="ECO:0000256" key="7">
    <source>
        <dbReference type="ARBA" id="ARBA00023163"/>
    </source>
</evidence>
<dbReference type="EMBL" id="SSOB01000058">
    <property type="protein sequence ID" value="THF73304.1"/>
    <property type="molecule type" value="Genomic_DNA"/>
</dbReference>
<feature type="modified residue" description="4-aspartylphosphate" evidence="8">
    <location>
        <position position="55"/>
    </location>
</feature>
<dbReference type="GO" id="GO:0043565">
    <property type="term" value="F:sequence-specific DNA binding"/>
    <property type="evidence" value="ECO:0007669"/>
    <property type="project" value="InterPro"/>
</dbReference>
<dbReference type="PROSITE" id="PS01124">
    <property type="entry name" value="HTH_ARAC_FAMILY_2"/>
    <property type="match status" value="1"/>
</dbReference>
<evidence type="ECO:0000256" key="4">
    <source>
        <dbReference type="ARBA" id="ARBA00023012"/>
    </source>
</evidence>
<dbReference type="InterPro" id="IPR020449">
    <property type="entry name" value="Tscrpt_reg_AraC-type_HTH"/>
</dbReference>
<dbReference type="PRINTS" id="PR00032">
    <property type="entry name" value="HTHARAC"/>
</dbReference>
<dbReference type="OrthoDB" id="342399at2"/>
<dbReference type="PANTHER" id="PTHR42713:SF3">
    <property type="entry name" value="TRANSCRIPTIONAL REGULATORY PROTEIN HPTR"/>
    <property type="match status" value="1"/>
</dbReference>
<evidence type="ECO:0000256" key="3">
    <source>
        <dbReference type="ARBA" id="ARBA00022553"/>
    </source>
</evidence>
<dbReference type="Gene3D" id="3.40.50.2300">
    <property type="match status" value="1"/>
</dbReference>
<dbReference type="InterPro" id="IPR018062">
    <property type="entry name" value="HTH_AraC-typ_CS"/>
</dbReference>
<evidence type="ECO:0000256" key="5">
    <source>
        <dbReference type="ARBA" id="ARBA00023015"/>
    </source>
</evidence>
<dbReference type="InterPro" id="IPR018060">
    <property type="entry name" value="HTH_AraC"/>
</dbReference>
<feature type="domain" description="Response regulatory" evidence="10">
    <location>
        <begin position="3"/>
        <end position="119"/>
    </location>
</feature>
<dbReference type="InterPro" id="IPR009057">
    <property type="entry name" value="Homeodomain-like_sf"/>
</dbReference>
<dbReference type="InterPro" id="IPR051552">
    <property type="entry name" value="HptR"/>
</dbReference>
<dbReference type="InterPro" id="IPR011006">
    <property type="entry name" value="CheY-like_superfamily"/>
</dbReference>
<dbReference type="RefSeq" id="WP_136373475.1">
    <property type="nucleotide sequence ID" value="NZ_SSOB01000058.1"/>
</dbReference>
<dbReference type="GO" id="GO:0000160">
    <property type="term" value="P:phosphorelay signal transduction system"/>
    <property type="evidence" value="ECO:0007669"/>
    <property type="project" value="UniProtKB-KW"/>
</dbReference>